<dbReference type="EMBL" id="CACRSJ010000105">
    <property type="protein sequence ID" value="VYS52539.1"/>
    <property type="molecule type" value="Genomic_DNA"/>
</dbReference>
<dbReference type="SMR" id="A0A654ETC0"/>
<dbReference type="OMA" id="SIAMIMY"/>
<dbReference type="Proteomes" id="UP000434276">
    <property type="component" value="Unassembled WGS sequence"/>
</dbReference>
<evidence type="ECO:0000259" key="1">
    <source>
        <dbReference type="Pfam" id="PF13456"/>
    </source>
</evidence>
<gene>
    <name evidence="2" type="ordered locus">At2g16520</name>
    <name evidence="4" type="ORF">AN1_LOCUS8000</name>
    <name evidence="3" type="ORF">C24_LOCUS7849</name>
</gene>
<dbReference type="AlphaFoldDB" id="A0A654ETC0"/>
<dbReference type="GeneID" id="816151"/>
<dbReference type="Proteomes" id="UP000426265">
    <property type="component" value="Unassembled WGS sequence"/>
</dbReference>
<dbReference type="OrthoDB" id="10273893at2759"/>
<sequence length="99" mass="11147">MALKLGLTEAVSLGITHISIYCDHFQIFELVMWRSVPDKDSIAMIMYDVQRIRQQLTSSTPLLVTGNQTNKLAYELALETLVSEISISIEEKALTCDKN</sequence>
<dbReference type="InterPro" id="IPR002156">
    <property type="entry name" value="RNaseH_domain"/>
</dbReference>
<organism evidence="4 5">
    <name type="scientific">Arabidopsis thaliana</name>
    <name type="common">Mouse-ear cress</name>
    <dbReference type="NCBI Taxonomy" id="3702"/>
    <lineage>
        <taxon>Eukaryota</taxon>
        <taxon>Viridiplantae</taxon>
        <taxon>Streptophyta</taxon>
        <taxon>Embryophyta</taxon>
        <taxon>Tracheophyta</taxon>
        <taxon>Spermatophyta</taxon>
        <taxon>Magnoliopsida</taxon>
        <taxon>eudicotyledons</taxon>
        <taxon>Gunneridae</taxon>
        <taxon>Pentapetalae</taxon>
        <taxon>rosids</taxon>
        <taxon>malvids</taxon>
        <taxon>Brassicales</taxon>
        <taxon>Brassicaceae</taxon>
        <taxon>Camelineae</taxon>
        <taxon>Arabidopsis</taxon>
    </lineage>
</organism>
<protein>
    <recommendedName>
        <fullName evidence="1">RNase H type-1 domain-containing protein</fullName>
    </recommendedName>
</protein>
<dbReference type="Pfam" id="PF13456">
    <property type="entry name" value="RVT_3"/>
    <property type="match status" value="1"/>
</dbReference>
<accession>A0A654ETC0</accession>
<dbReference type="GO" id="GO:0003676">
    <property type="term" value="F:nucleic acid binding"/>
    <property type="evidence" value="ECO:0007669"/>
    <property type="project" value="InterPro"/>
</dbReference>
<evidence type="ECO:0000313" key="5">
    <source>
        <dbReference type="Proteomes" id="UP000426265"/>
    </source>
</evidence>
<dbReference type="EMBL" id="CACSHJ010000088">
    <property type="protein sequence ID" value="CAA0363115.1"/>
    <property type="molecule type" value="Genomic_DNA"/>
</dbReference>
<evidence type="ECO:0000313" key="6">
    <source>
        <dbReference type="Proteomes" id="UP000434276"/>
    </source>
</evidence>
<evidence type="ECO:0000313" key="2">
    <source>
        <dbReference type="Araport" id="AT2G16520"/>
    </source>
</evidence>
<feature type="domain" description="RNase H type-1" evidence="1">
    <location>
        <begin position="1"/>
        <end position="77"/>
    </location>
</feature>
<dbReference type="KEGG" id="ath:AT2G16520"/>
<evidence type="ECO:0000313" key="3">
    <source>
        <dbReference type="EMBL" id="CAA0363115.1"/>
    </source>
</evidence>
<dbReference type="GO" id="GO:0004523">
    <property type="term" value="F:RNA-DNA hybrid ribonuclease activity"/>
    <property type="evidence" value="ECO:0007669"/>
    <property type="project" value="InterPro"/>
</dbReference>
<name>A0A654ETC0_ARATH</name>
<proteinExistence type="predicted"/>
<reference evidence="4 5" key="1">
    <citation type="submission" date="2019-11" db="EMBL/GenBank/DDBJ databases">
        <authorList>
            <person name="Jiao W.-B."/>
            <person name="Schneeberger K."/>
        </authorList>
    </citation>
    <scope>NUCLEOTIDE SEQUENCE [LARGE SCALE GENOMIC DNA]</scope>
    <source>
        <strain evidence="5">cv. An-1</strain>
        <strain evidence="6">cv. C24</strain>
    </source>
</reference>
<dbReference type="Araport" id="AT2G16520"/>
<dbReference type="ExpressionAtlas" id="A0A654ETC0">
    <property type="expression patterns" value="baseline and differential"/>
</dbReference>
<evidence type="ECO:0000313" key="4">
    <source>
        <dbReference type="EMBL" id="VYS52539.1"/>
    </source>
</evidence>